<dbReference type="AlphaFoldDB" id="A0A8S2GCG9"/>
<name>A0A8S2GCG9_9BILA</name>
<dbReference type="InterPro" id="IPR002942">
    <property type="entry name" value="S4_RNA-bd"/>
</dbReference>
<dbReference type="GO" id="GO:0009381">
    <property type="term" value="F:excinuclease ABC activity"/>
    <property type="evidence" value="ECO:0007669"/>
    <property type="project" value="InterPro"/>
</dbReference>
<comment type="caution">
    <text evidence="5">The sequence shown here is derived from an EMBL/GenBank/DDBJ whole genome shotgun (WGS) entry which is preliminary data.</text>
</comment>
<dbReference type="PANTHER" id="PTHR30562:SF1">
    <property type="entry name" value="UVRABC SYSTEM PROTEIN C"/>
    <property type="match status" value="1"/>
</dbReference>
<dbReference type="InterPro" id="IPR004791">
    <property type="entry name" value="UvrC"/>
</dbReference>
<dbReference type="InterPro" id="IPR010994">
    <property type="entry name" value="RuvA_2-like"/>
</dbReference>
<dbReference type="Pfam" id="PF08459">
    <property type="entry name" value="UvrC_RNaseH_dom"/>
    <property type="match status" value="1"/>
</dbReference>
<dbReference type="PROSITE" id="PS50165">
    <property type="entry name" value="UVRC"/>
    <property type="match status" value="1"/>
</dbReference>
<gene>
    <name evidence="4" type="ORF">OVA965_LOCUS18</name>
    <name evidence="5" type="ORF">TMI583_LOCUS18</name>
</gene>
<evidence type="ECO:0000313" key="4">
    <source>
        <dbReference type="EMBL" id="CAF0720734.1"/>
    </source>
</evidence>
<dbReference type="Pfam" id="PF02151">
    <property type="entry name" value="UVR"/>
    <property type="match status" value="1"/>
</dbReference>
<dbReference type="InterPro" id="IPR050066">
    <property type="entry name" value="UvrABC_protein_C"/>
</dbReference>
<protein>
    <recommendedName>
        <fullName evidence="7">Excinuclease ABC subunit C</fullName>
    </recommendedName>
</protein>
<dbReference type="PROSITE" id="PS50151">
    <property type="entry name" value="UVR"/>
    <property type="match status" value="1"/>
</dbReference>
<organism evidence="5 6">
    <name type="scientific">Didymodactylos carnosus</name>
    <dbReference type="NCBI Taxonomy" id="1234261"/>
    <lineage>
        <taxon>Eukaryota</taxon>
        <taxon>Metazoa</taxon>
        <taxon>Spiralia</taxon>
        <taxon>Gnathifera</taxon>
        <taxon>Rotifera</taxon>
        <taxon>Eurotatoria</taxon>
        <taxon>Bdelloidea</taxon>
        <taxon>Philodinida</taxon>
        <taxon>Philodinidae</taxon>
        <taxon>Didymodactylos</taxon>
    </lineage>
</organism>
<dbReference type="Pfam" id="PF01479">
    <property type="entry name" value="S4"/>
    <property type="match status" value="1"/>
</dbReference>
<evidence type="ECO:0000259" key="3">
    <source>
        <dbReference type="PROSITE" id="PS50165"/>
    </source>
</evidence>
<dbReference type="PROSITE" id="PS50889">
    <property type="entry name" value="S4"/>
    <property type="match status" value="1"/>
</dbReference>
<sequence>MRIDRLLSELGICTRSQVKQLIKDGRVQVNGEEILSPSQKVNEKAAIVRIDDVEYVYEEFVYFALNKPVGYGTGYPYIQITNEKHPRLLYARSVVKSKGRYYGPFPDGSRAYRILNYLNQVYPLKKCPPSQKQKCLYYDIQQCLGACFKEVSREDYAKNINGIDRVMKGNYQEVLVDLNGREARAVERLDFESASRYRDLISALANVSGSQAVDLLSGSTADFVGYHAENGMLALVIFSYVEGKLLAKHSVISEQAGEPSEDAAAYLIQFYSQNLVPKRIYVSLSTNEMFALGEALGSEVLRPERGKLKTVLLTAVKNSRQTLLDQNREQQRKRARTEGAVEQLGALLAIAPPRLIEVFDNSNIQGDSPVAAMVVYRNGVKSPSLYRKFHVREVKGPNDFATFQEIIYRRYFKVLNENLTRPDLVLVDGGAPQVQATLNALRSLGMNLPVAGLAKDHRHRTNALIKSDLSETILERESALYFLLANMQEEVHRFAISFFSKTRAKSLIRSALDGIEGLGSKRQQTLIEQFGAINRIKEASLDELSQYVPPKVAAAILAKMKATST</sequence>
<reference evidence="5" key="1">
    <citation type="submission" date="2021-02" db="EMBL/GenBank/DDBJ databases">
        <authorList>
            <person name="Nowell W R."/>
        </authorList>
    </citation>
    <scope>NUCLEOTIDE SEQUENCE</scope>
</reference>
<accession>A0A8S2GCG9</accession>
<dbReference type="Proteomes" id="UP000677228">
    <property type="component" value="Unassembled WGS sequence"/>
</dbReference>
<proteinExistence type="predicted"/>
<evidence type="ECO:0008006" key="7">
    <source>
        <dbReference type="Google" id="ProtNLM"/>
    </source>
</evidence>
<dbReference type="InterPro" id="IPR001943">
    <property type="entry name" value="UVR_dom"/>
</dbReference>
<evidence type="ECO:0000313" key="6">
    <source>
        <dbReference type="Proteomes" id="UP000682733"/>
    </source>
</evidence>
<dbReference type="GO" id="GO:0009380">
    <property type="term" value="C:excinuclease repair complex"/>
    <property type="evidence" value="ECO:0007669"/>
    <property type="project" value="InterPro"/>
</dbReference>
<dbReference type="SMART" id="SM00363">
    <property type="entry name" value="S4"/>
    <property type="match status" value="1"/>
</dbReference>
<dbReference type="CDD" id="cd00165">
    <property type="entry name" value="S4"/>
    <property type="match status" value="1"/>
</dbReference>
<dbReference type="EMBL" id="CAJNOK010000001">
    <property type="protein sequence ID" value="CAF0720734.1"/>
    <property type="molecule type" value="Genomic_DNA"/>
</dbReference>
<dbReference type="InterPro" id="IPR036986">
    <property type="entry name" value="S4_RNA-bd_sf"/>
</dbReference>
<dbReference type="Gene3D" id="1.10.150.20">
    <property type="entry name" value="5' to 3' exonuclease, C-terminal subdomain"/>
    <property type="match status" value="1"/>
</dbReference>
<dbReference type="Pfam" id="PF22920">
    <property type="entry name" value="UvrC_RNaseH"/>
    <property type="match status" value="1"/>
</dbReference>
<dbReference type="GO" id="GO:0006289">
    <property type="term" value="P:nucleotide-excision repair"/>
    <property type="evidence" value="ECO:0007669"/>
    <property type="project" value="InterPro"/>
</dbReference>
<keyword evidence="1" id="KW-0694">RNA-binding</keyword>
<dbReference type="EMBL" id="CAJOBA010000001">
    <property type="protein sequence ID" value="CAF3491848.1"/>
    <property type="molecule type" value="Genomic_DNA"/>
</dbReference>
<dbReference type="GO" id="GO:0003723">
    <property type="term" value="F:RNA binding"/>
    <property type="evidence" value="ECO:0007669"/>
    <property type="project" value="UniProtKB-KW"/>
</dbReference>
<dbReference type="InterPro" id="IPR036876">
    <property type="entry name" value="UVR_dom_sf"/>
</dbReference>
<dbReference type="PANTHER" id="PTHR30562">
    <property type="entry name" value="UVRC/OXIDOREDUCTASE"/>
    <property type="match status" value="1"/>
</dbReference>
<dbReference type="SUPFAM" id="SSF55174">
    <property type="entry name" value="Alpha-L RNA-binding motif"/>
    <property type="match status" value="1"/>
</dbReference>
<dbReference type="NCBIfam" id="TIGR00194">
    <property type="entry name" value="uvrC"/>
    <property type="match status" value="1"/>
</dbReference>
<dbReference type="Proteomes" id="UP000682733">
    <property type="component" value="Unassembled WGS sequence"/>
</dbReference>
<dbReference type="InterPro" id="IPR001162">
    <property type="entry name" value="UvrC_RNase_H_dom"/>
</dbReference>
<dbReference type="Gene3D" id="3.30.420.340">
    <property type="entry name" value="UvrC, RNAse H endonuclease domain"/>
    <property type="match status" value="1"/>
</dbReference>
<dbReference type="SUPFAM" id="SSF46600">
    <property type="entry name" value="C-terminal UvrC-binding domain of UvrB"/>
    <property type="match status" value="1"/>
</dbReference>
<dbReference type="InterPro" id="IPR038476">
    <property type="entry name" value="UvrC_RNase_H_dom_sf"/>
</dbReference>
<dbReference type="Gene3D" id="3.10.290.10">
    <property type="entry name" value="RNA-binding S4 domain"/>
    <property type="match status" value="1"/>
</dbReference>
<feature type="domain" description="UVR" evidence="2">
    <location>
        <begin position="172"/>
        <end position="207"/>
    </location>
</feature>
<evidence type="ECO:0000256" key="1">
    <source>
        <dbReference type="PROSITE-ProRule" id="PRU00182"/>
    </source>
</evidence>
<dbReference type="SUPFAM" id="SSF47781">
    <property type="entry name" value="RuvA domain 2-like"/>
    <property type="match status" value="1"/>
</dbReference>
<evidence type="ECO:0000259" key="2">
    <source>
        <dbReference type="PROSITE" id="PS50151"/>
    </source>
</evidence>
<feature type="domain" description="UvrC family homology region profile" evidence="3">
    <location>
        <begin position="223"/>
        <end position="441"/>
    </location>
</feature>
<evidence type="ECO:0000313" key="5">
    <source>
        <dbReference type="EMBL" id="CAF3491848.1"/>
    </source>
</evidence>